<dbReference type="EMBL" id="VEVO01000003">
    <property type="protein sequence ID" value="KAF0044293.1"/>
    <property type="molecule type" value="Genomic_DNA"/>
</dbReference>
<comment type="caution">
    <text evidence="2">The sequence shown here is derived from an EMBL/GenBank/DDBJ whole genome shotgun (WGS) entry which is preliminary data.</text>
</comment>
<feature type="compositionally biased region" description="Acidic residues" evidence="1">
    <location>
        <begin position="67"/>
        <end position="92"/>
    </location>
</feature>
<feature type="compositionally biased region" description="Low complexity" evidence="1">
    <location>
        <begin position="38"/>
        <end position="59"/>
    </location>
</feature>
<gene>
    <name evidence="2" type="ORF">F2P81_003451</name>
</gene>
<evidence type="ECO:0000256" key="1">
    <source>
        <dbReference type="SAM" id="MobiDB-lite"/>
    </source>
</evidence>
<name>A0A6A4TE89_SCOMX</name>
<protein>
    <submittedName>
        <fullName evidence="2">Uncharacterized protein</fullName>
    </submittedName>
</protein>
<feature type="region of interest" description="Disordered" evidence="1">
    <location>
        <begin position="34"/>
        <end position="129"/>
    </location>
</feature>
<proteinExistence type="predicted"/>
<sequence>MEDEGLALARLLTGYAEQGKESVRATNWNRRAGAGVLTNTNNPAVAAEAATEGQEGTAANEDRAIGEEEEEEEEEEEKEVEEEEEEEEEEEDSCQRDAVGEPARAEATAHWTSTGTLVTDGLETREQNHSGRKTGMFFCSYTQQPLHVLPSVDLRT</sequence>
<accession>A0A6A4TE89</accession>
<dbReference type="Proteomes" id="UP000438429">
    <property type="component" value="Unassembled WGS sequence"/>
</dbReference>
<reference evidence="2 3" key="1">
    <citation type="submission" date="2019-06" db="EMBL/GenBank/DDBJ databases">
        <title>Draft genomes of female and male turbot (Scophthalmus maximus).</title>
        <authorList>
            <person name="Xu H."/>
            <person name="Xu X.-W."/>
            <person name="Shao C."/>
            <person name="Chen S."/>
        </authorList>
    </citation>
    <scope>NUCLEOTIDE SEQUENCE [LARGE SCALE GENOMIC DNA]</scope>
    <source>
        <strain evidence="2">Ysfricsl-2016a</strain>
        <tissue evidence="2">Blood</tissue>
    </source>
</reference>
<evidence type="ECO:0000313" key="2">
    <source>
        <dbReference type="EMBL" id="KAF0044293.1"/>
    </source>
</evidence>
<organism evidence="2 3">
    <name type="scientific">Scophthalmus maximus</name>
    <name type="common">Turbot</name>
    <name type="synonym">Psetta maxima</name>
    <dbReference type="NCBI Taxonomy" id="52904"/>
    <lineage>
        <taxon>Eukaryota</taxon>
        <taxon>Metazoa</taxon>
        <taxon>Chordata</taxon>
        <taxon>Craniata</taxon>
        <taxon>Vertebrata</taxon>
        <taxon>Euteleostomi</taxon>
        <taxon>Actinopterygii</taxon>
        <taxon>Neopterygii</taxon>
        <taxon>Teleostei</taxon>
        <taxon>Neoteleostei</taxon>
        <taxon>Acanthomorphata</taxon>
        <taxon>Carangaria</taxon>
        <taxon>Pleuronectiformes</taxon>
        <taxon>Pleuronectoidei</taxon>
        <taxon>Scophthalmidae</taxon>
        <taxon>Scophthalmus</taxon>
    </lineage>
</organism>
<evidence type="ECO:0000313" key="3">
    <source>
        <dbReference type="Proteomes" id="UP000438429"/>
    </source>
</evidence>
<dbReference type="AlphaFoldDB" id="A0A6A4TE89"/>